<organism evidence="1">
    <name type="scientific">Ixodes ricinus</name>
    <name type="common">Common tick</name>
    <name type="synonym">Acarus ricinus</name>
    <dbReference type="NCBI Taxonomy" id="34613"/>
    <lineage>
        <taxon>Eukaryota</taxon>
        <taxon>Metazoa</taxon>
        <taxon>Ecdysozoa</taxon>
        <taxon>Arthropoda</taxon>
        <taxon>Chelicerata</taxon>
        <taxon>Arachnida</taxon>
        <taxon>Acari</taxon>
        <taxon>Parasitiformes</taxon>
        <taxon>Ixodida</taxon>
        <taxon>Ixodoidea</taxon>
        <taxon>Ixodidae</taxon>
        <taxon>Ixodinae</taxon>
        <taxon>Ixodes</taxon>
    </lineage>
</organism>
<sequence length="84" mass="8970">MISTMRGLCSSTLSTCCLASVTWSCTILLRCKLPLMRSFILLSIRSSSTLRGLVCIAGGFSSMKSSSSDNLVCTVSSKKYTSSI</sequence>
<protein>
    <submittedName>
        <fullName evidence="1">Putative secreted protein</fullName>
    </submittedName>
</protein>
<evidence type="ECO:0000313" key="1">
    <source>
        <dbReference type="EMBL" id="MXU85049.1"/>
    </source>
</evidence>
<dbReference type="EMBL" id="GIFC01002966">
    <property type="protein sequence ID" value="MXU85049.1"/>
    <property type="molecule type" value="Transcribed_RNA"/>
</dbReference>
<dbReference type="AlphaFoldDB" id="A0A6B0TXZ4"/>
<proteinExistence type="predicted"/>
<accession>A0A6B0TXZ4</accession>
<reference evidence="1" key="1">
    <citation type="submission" date="2019-12" db="EMBL/GenBank/DDBJ databases">
        <title>An insight into the sialome of adult female Ixodes ricinus ticks feeding for 6 days.</title>
        <authorList>
            <person name="Perner J."/>
            <person name="Ribeiro J.M.C."/>
        </authorList>
    </citation>
    <scope>NUCLEOTIDE SEQUENCE</scope>
    <source>
        <strain evidence="1">Semi-engorged</strain>
        <tissue evidence="1">Salivary glands</tissue>
    </source>
</reference>
<name>A0A6B0TXZ4_IXORI</name>